<gene>
    <name evidence="2" type="ORF">EV201_2226</name>
</gene>
<comment type="caution">
    <text evidence="2">The sequence shown here is derived from an EMBL/GenBank/DDBJ whole genome shotgun (WGS) entry which is preliminary data.</text>
</comment>
<dbReference type="InterPro" id="IPR006827">
    <property type="entry name" value="Lant_deHydtase_N"/>
</dbReference>
<dbReference type="Proteomes" id="UP000293562">
    <property type="component" value="Unassembled WGS sequence"/>
</dbReference>
<accession>A0A4V2FTC6</accession>
<name>A0A4V2FTC6_9BACT</name>
<evidence type="ECO:0000313" key="3">
    <source>
        <dbReference type="Proteomes" id="UP000293562"/>
    </source>
</evidence>
<dbReference type="AlphaFoldDB" id="A0A4V2FTC6"/>
<dbReference type="EMBL" id="SHKN01000001">
    <property type="protein sequence ID" value="RZT97555.1"/>
    <property type="molecule type" value="Genomic_DNA"/>
</dbReference>
<reference evidence="2 3" key="1">
    <citation type="submission" date="2019-02" db="EMBL/GenBank/DDBJ databases">
        <title>Genomic Encyclopedia of Type Strains, Phase IV (KMG-IV): sequencing the most valuable type-strain genomes for metagenomic binning, comparative biology and taxonomic classification.</title>
        <authorList>
            <person name="Goeker M."/>
        </authorList>
    </citation>
    <scope>NUCLEOTIDE SEQUENCE [LARGE SCALE GENOMIC DNA]</scope>
    <source>
        <strain evidence="2 3">DSM 28825</strain>
    </source>
</reference>
<dbReference type="RefSeq" id="WP_130307566.1">
    <property type="nucleotide sequence ID" value="NZ_SHKN01000001.1"/>
</dbReference>
<sequence length="714" mass="82523">MKIKAFNKFILRTPLFPIDNIGELKIDSLFEEAVYLSSPDLYTLGIKNYKPSEKQQLAIFKYWRRSCCRCTPFGLFAGCSIGKISDENNILLKKRENYERQSRLDMRCLDLITETLKKIPEVIYGVKFFANSSIYESRDNLRYIECKIDEKLIRRYELISVNFSEYLKLILDEASSGSTFINLVNLLVSNDIPINDSEEFIHELIRSQLLVSELDLQVTGSNPLKRMINILSHIKPKINILDSLVRIQNELVRIDSCSSDHIYKRYDLIQKELRRLIPDISLKNFLQVDSFKPTKKCILSQDIVEDVKKGIMIIDKINNYTHGSPQNLINFKNQFRERYGDRQIPLLDALDVESGIGYNSYLNLLSDNSEIIEGIEIPSTSKDNMVLSEAEVFFYRKMNQALSMRQMEIQLTEDDLKDFKDVGSNLPLTFSAVIELSYSKDKKLKIGLGEVGGSSASNLLSRFGSSNDKIKTFACEICDKEKELIGNNKIIAEVVHLPESRFGNVLLRPTLREYEIPFLSKSSVDIDNQIKLNEIMVSIENDRILLFSTRLKKEIIPRLSSAFNYMYNTQHVYQFLGDMQYQDVNTNLSFTWGQVERVATFLPRVSYKNIIFSPATWIILDSDLQILNLKEDLIVEKFKEYREINNIPTLVNMEEGDKKLILNLNDSNCVKILINTLHRNKSVKLLETFDQEHLVKGSDGSYSNEFILSFYSHE</sequence>
<keyword evidence="3" id="KW-1185">Reference proteome</keyword>
<evidence type="ECO:0000259" key="1">
    <source>
        <dbReference type="Pfam" id="PF04738"/>
    </source>
</evidence>
<feature type="domain" description="Lantibiotic dehydratase N-terminal" evidence="1">
    <location>
        <begin position="27"/>
        <end position="673"/>
    </location>
</feature>
<dbReference type="OrthoDB" id="1273722at2"/>
<proteinExistence type="predicted"/>
<evidence type="ECO:0000313" key="2">
    <source>
        <dbReference type="EMBL" id="RZT97555.1"/>
    </source>
</evidence>
<dbReference type="Pfam" id="PF04738">
    <property type="entry name" value="Lant_dehydr_N"/>
    <property type="match status" value="1"/>
</dbReference>
<organism evidence="2 3">
    <name type="scientific">Ancylomarina subtilis</name>
    <dbReference type="NCBI Taxonomy" id="1639035"/>
    <lineage>
        <taxon>Bacteria</taxon>
        <taxon>Pseudomonadati</taxon>
        <taxon>Bacteroidota</taxon>
        <taxon>Bacteroidia</taxon>
        <taxon>Marinilabiliales</taxon>
        <taxon>Marinifilaceae</taxon>
        <taxon>Ancylomarina</taxon>
    </lineage>
</organism>
<protein>
    <submittedName>
        <fullName evidence="2">Lantibiotic biosynthesis dehydratase-like protein</fullName>
    </submittedName>
</protein>